<dbReference type="EMBL" id="CAWYQH010000057">
    <property type="protein sequence ID" value="CAK8678658.1"/>
    <property type="molecule type" value="Genomic_DNA"/>
</dbReference>
<name>A0ABP0FI43_CLALP</name>
<gene>
    <name evidence="1" type="ORF">CVLEPA_LOCUS8564</name>
</gene>
<reference evidence="1 2" key="1">
    <citation type="submission" date="2024-02" db="EMBL/GenBank/DDBJ databases">
        <authorList>
            <person name="Daric V."/>
            <person name="Darras S."/>
        </authorList>
    </citation>
    <scope>NUCLEOTIDE SEQUENCE [LARGE SCALE GENOMIC DNA]</scope>
</reference>
<organism evidence="1 2">
    <name type="scientific">Clavelina lepadiformis</name>
    <name type="common">Light-bulb sea squirt</name>
    <name type="synonym">Ascidia lepadiformis</name>
    <dbReference type="NCBI Taxonomy" id="159417"/>
    <lineage>
        <taxon>Eukaryota</taxon>
        <taxon>Metazoa</taxon>
        <taxon>Chordata</taxon>
        <taxon>Tunicata</taxon>
        <taxon>Ascidiacea</taxon>
        <taxon>Aplousobranchia</taxon>
        <taxon>Clavelinidae</taxon>
        <taxon>Clavelina</taxon>
    </lineage>
</organism>
<dbReference type="Proteomes" id="UP001642483">
    <property type="component" value="Unassembled WGS sequence"/>
</dbReference>
<evidence type="ECO:0000313" key="2">
    <source>
        <dbReference type="Proteomes" id="UP001642483"/>
    </source>
</evidence>
<evidence type="ECO:0000313" key="1">
    <source>
        <dbReference type="EMBL" id="CAK8678658.1"/>
    </source>
</evidence>
<comment type="caution">
    <text evidence="1">The sequence shown here is derived from an EMBL/GenBank/DDBJ whole genome shotgun (WGS) entry which is preliminary data.</text>
</comment>
<sequence length="130" mass="15550">MSMKRSTLIKQGSSREDCWLSKIFWFIRRNVKAKVLEINCRSLRTSTRKRPVTFWRARQDLQFQNVYKESDLDRVLSAMNFFCPPPKFELGESFSWILSTSKVSATVWTQQQLLENMLLCSVYRKRLSWK</sequence>
<accession>A0ABP0FI43</accession>
<protein>
    <submittedName>
        <fullName evidence="1">Uncharacterized protein</fullName>
    </submittedName>
</protein>
<keyword evidence="2" id="KW-1185">Reference proteome</keyword>
<proteinExistence type="predicted"/>